<dbReference type="Pfam" id="PF11734">
    <property type="entry name" value="TilS_C"/>
    <property type="match status" value="1"/>
</dbReference>
<keyword evidence="4 8" id="KW-0819">tRNA processing</keyword>
<dbReference type="Gene3D" id="3.40.50.620">
    <property type="entry name" value="HUPs"/>
    <property type="match status" value="1"/>
</dbReference>
<dbReference type="GO" id="GO:0005524">
    <property type="term" value="F:ATP binding"/>
    <property type="evidence" value="ECO:0007669"/>
    <property type="project" value="UniProtKB-UniRule"/>
</dbReference>
<keyword evidence="3 8" id="KW-0436">Ligase</keyword>
<evidence type="ECO:0000259" key="9">
    <source>
        <dbReference type="SMART" id="SM00977"/>
    </source>
</evidence>
<dbReference type="SMART" id="SM00977">
    <property type="entry name" value="TilS_C"/>
    <property type="match status" value="1"/>
</dbReference>
<dbReference type="InterPro" id="IPR011063">
    <property type="entry name" value="TilS/TtcA_N"/>
</dbReference>
<evidence type="ECO:0000256" key="4">
    <source>
        <dbReference type="ARBA" id="ARBA00022694"/>
    </source>
</evidence>
<comment type="domain">
    <text evidence="8">The N-terminal region contains the highly conserved SGGXDS motif, predicted to be a P-loop motif involved in ATP binding.</text>
</comment>
<gene>
    <name evidence="8 10" type="primary">tilS</name>
    <name evidence="10" type="ORF">GWK08_10810</name>
</gene>
<organism evidence="10 11">
    <name type="scientific">Leptobacterium flavescens</name>
    <dbReference type="NCBI Taxonomy" id="472055"/>
    <lineage>
        <taxon>Bacteria</taxon>
        <taxon>Pseudomonadati</taxon>
        <taxon>Bacteroidota</taxon>
        <taxon>Flavobacteriia</taxon>
        <taxon>Flavobacteriales</taxon>
        <taxon>Flavobacteriaceae</taxon>
        <taxon>Leptobacterium</taxon>
    </lineage>
</organism>
<dbReference type="EMBL" id="JAABOO010000002">
    <property type="protein sequence ID" value="NER13933.1"/>
    <property type="molecule type" value="Genomic_DNA"/>
</dbReference>
<dbReference type="NCBIfam" id="TIGR02433">
    <property type="entry name" value="lysidine_TilS_C"/>
    <property type="match status" value="1"/>
</dbReference>
<evidence type="ECO:0000256" key="3">
    <source>
        <dbReference type="ARBA" id="ARBA00022598"/>
    </source>
</evidence>
<comment type="catalytic activity">
    <reaction evidence="7 8">
        <text>cytidine(34) in tRNA(Ile2) + L-lysine + ATP = lysidine(34) in tRNA(Ile2) + AMP + diphosphate + H(+)</text>
        <dbReference type="Rhea" id="RHEA:43744"/>
        <dbReference type="Rhea" id="RHEA-COMP:10625"/>
        <dbReference type="Rhea" id="RHEA-COMP:10670"/>
        <dbReference type="ChEBI" id="CHEBI:15378"/>
        <dbReference type="ChEBI" id="CHEBI:30616"/>
        <dbReference type="ChEBI" id="CHEBI:32551"/>
        <dbReference type="ChEBI" id="CHEBI:33019"/>
        <dbReference type="ChEBI" id="CHEBI:82748"/>
        <dbReference type="ChEBI" id="CHEBI:83665"/>
        <dbReference type="ChEBI" id="CHEBI:456215"/>
        <dbReference type="EC" id="6.3.4.19"/>
    </reaction>
</comment>
<evidence type="ECO:0000256" key="1">
    <source>
        <dbReference type="ARBA" id="ARBA00004496"/>
    </source>
</evidence>
<dbReference type="CDD" id="cd01992">
    <property type="entry name" value="TilS_N"/>
    <property type="match status" value="1"/>
</dbReference>
<dbReference type="InterPro" id="IPR012795">
    <property type="entry name" value="tRNA_Ile_lys_synt_N"/>
</dbReference>
<proteinExistence type="inferred from homology"/>
<comment type="caution">
    <text evidence="10">The sequence shown here is derived from an EMBL/GenBank/DDBJ whole genome shotgun (WGS) entry which is preliminary data.</text>
</comment>
<dbReference type="PANTHER" id="PTHR43033:SF1">
    <property type="entry name" value="TRNA(ILE)-LYSIDINE SYNTHASE-RELATED"/>
    <property type="match status" value="1"/>
</dbReference>
<evidence type="ECO:0000256" key="5">
    <source>
        <dbReference type="ARBA" id="ARBA00022741"/>
    </source>
</evidence>
<dbReference type="AlphaFoldDB" id="A0A6P0USU9"/>
<accession>A0A6P0USU9</accession>
<dbReference type="GO" id="GO:0032267">
    <property type="term" value="F:tRNA(Ile)-lysidine synthase activity"/>
    <property type="evidence" value="ECO:0007669"/>
    <property type="project" value="UniProtKB-EC"/>
</dbReference>
<evidence type="ECO:0000256" key="7">
    <source>
        <dbReference type="ARBA" id="ARBA00048539"/>
    </source>
</evidence>
<evidence type="ECO:0000313" key="11">
    <source>
        <dbReference type="Proteomes" id="UP000468581"/>
    </source>
</evidence>
<dbReference type="NCBIfam" id="TIGR02432">
    <property type="entry name" value="lysidine_TilS_N"/>
    <property type="match status" value="1"/>
</dbReference>
<dbReference type="EC" id="6.3.4.19" evidence="8"/>
<sequence>MLDKFKEHIVNDLPFLSKSRVLIAVSGGLDSMVLAHLCLKAEMNMTLAHCNFHLRGEESDGDEQFVVEWADDHNVEVFIEHFDTQAYAETEGLSIQMAARELRYNWFDRLCTDLKFDYVLTAHHADDNLETFIINLSRGTGLEGLSGIPQLNKKRVRPLLPFSRKEIEIYAKENKISWREDSSNQETKYLRNKIRHEIVPKLKELHPQFLQNFLNTQIYLEGNADILNTEIGKIQARIFRQEEKIYRIAVDELKKLQPLKAYLYELFKDFGFTQWDDIADLLNAQSGKQLFSSTHRMLKDRDDILLERIEGKDETKDEYHINSEHEKLTYPLNISLEAVKKMGEQYNNLIYVDKEKLKFPLLVRKWENGDYFYPLGLGGKKKLSKFFKDEKFSLIAKENQWLLCSANGDIIWIIGKRTDQRYRITEKTNQILKIQLH</sequence>
<keyword evidence="2 8" id="KW-0963">Cytoplasm</keyword>
<dbReference type="InterPro" id="IPR012094">
    <property type="entry name" value="tRNA_Ile_lys_synt"/>
</dbReference>
<comment type="subcellular location">
    <subcellularLocation>
        <location evidence="1 8">Cytoplasm</location>
    </subcellularLocation>
</comment>
<dbReference type="SUPFAM" id="SSF52402">
    <property type="entry name" value="Adenine nucleotide alpha hydrolases-like"/>
    <property type="match status" value="1"/>
</dbReference>
<dbReference type="Pfam" id="PF01171">
    <property type="entry name" value="ATP_bind_3"/>
    <property type="match status" value="1"/>
</dbReference>
<dbReference type="SUPFAM" id="SSF56037">
    <property type="entry name" value="PheT/TilS domain"/>
    <property type="match status" value="1"/>
</dbReference>
<keyword evidence="5 8" id="KW-0547">Nucleotide-binding</keyword>
<evidence type="ECO:0000256" key="6">
    <source>
        <dbReference type="ARBA" id="ARBA00022840"/>
    </source>
</evidence>
<dbReference type="GO" id="GO:0006400">
    <property type="term" value="P:tRNA modification"/>
    <property type="evidence" value="ECO:0007669"/>
    <property type="project" value="UniProtKB-UniRule"/>
</dbReference>
<dbReference type="Proteomes" id="UP000468581">
    <property type="component" value="Unassembled WGS sequence"/>
</dbReference>
<keyword evidence="6 8" id="KW-0067">ATP-binding</keyword>
<dbReference type="HAMAP" id="MF_01161">
    <property type="entry name" value="tRNA_Ile_lys_synt"/>
    <property type="match status" value="1"/>
</dbReference>
<protein>
    <recommendedName>
        <fullName evidence="8">tRNA(Ile)-lysidine synthase</fullName>
        <ecNumber evidence="8">6.3.4.19</ecNumber>
    </recommendedName>
    <alternativeName>
        <fullName evidence="8">tRNA(Ile)-2-lysyl-cytidine synthase</fullName>
    </alternativeName>
    <alternativeName>
        <fullName evidence="8">tRNA(Ile)-lysidine synthetase</fullName>
    </alternativeName>
</protein>
<evidence type="ECO:0000313" key="10">
    <source>
        <dbReference type="EMBL" id="NER13933.1"/>
    </source>
</evidence>
<dbReference type="PANTHER" id="PTHR43033">
    <property type="entry name" value="TRNA(ILE)-LYSIDINE SYNTHASE-RELATED"/>
    <property type="match status" value="1"/>
</dbReference>
<reference evidence="10 11" key="1">
    <citation type="submission" date="2020-01" db="EMBL/GenBank/DDBJ databases">
        <title>Leptobacterium flavescens.</title>
        <authorList>
            <person name="Wang G."/>
        </authorList>
    </citation>
    <scope>NUCLEOTIDE SEQUENCE [LARGE SCALE GENOMIC DNA]</scope>
    <source>
        <strain evidence="10 11">KCTC 22160</strain>
    </source>
</reference>
<evidence type="ECO:0000256" key="8">
    <source>
        <dbReference type="HAMAP-Rule" id="MF_01161"/>
    </source>
</evidence>
<feature type="binding site" evidence="8">
    <location>
        <begin position="26"/>
        <end position="31"/>
    </location>
    <ligand>
        <name>ATP</name>
        <dbReference type="ChEBI" id="CHEBI:30616"/>
    </ligand>
</feature>
<dbReference type="InterPro" id="IPR012796">
    <property type="entry name" value="Lysidine-tRNA-synth_C"/>
</dbReference>
<evidence type="ECO:0000256" key="2">
    <source>
        <dbReference type="ARBA" id="ARBA00022490"/>
    </source>
</evidence>
<name>A0A6P0USU9_9FLAO</name>
<comment type="function">
    <text evidence="8">Ligates lysine onto the cytidine present at position 34 of the AUA codon-specific tRNA(Ile) that contains the anticodon CAU, in an ATP-dependent manner. Cytidine is converted to lysidine, thus changing the amino acid specificity of the tRNA from methionine to isoleucine.</text>
</comment>
<feature type="domain" description="Lysidine-tRNA(Ile) synthetase C-terminal" evidence="9">
    <location>
        <begin position="361"/>
        <end position="434"/>
    </location>
</feature>
<keyword evidence="11" id="KW-1185">Reference proteome</keyword>
<comment type="similarity">
    <text evidence="8">Belongs to the tRNA(Ile)-lysidine synthase family.</text>
</comment>
<dbReference type="GO" id="GO:0005737">
    <property type="term" value="C:cytoplasm"/>
    <property type="evidence" value="ECO:0007669"/>
    <property type="project" value="UniProtKB-SubCell"/>
</dbReference>
<dbReference type="RefSeq" id="WP_163607168.1">
    <property type="nucleotide sequence ID" value="NZ_JAABOO010000002.1"/>
</dbReference>
<dbReference type="InterPro" id="IPR014729">
    <property type="entry name" value="Rossmann-like_a/b/a_fold"/>
</dbReference>